<dbReference type="EMBL" id="JARQZJ010000128">
    <property type="protein sequence ID" value="KAK9891512.1"/>
    <property type="molecule type" value="Genomic_DNA"/>
</dbReference>
<dbReference type="AlphaFoldDB" id="A0AAW1VH17"/>
<comment type="caution">
    <text evidence="2">The sequence shown here is derived from an EMBL/GenBank/DDBJ whole genome shotgun (WGS) entry which is preliminary data.</text>
</comment>
<evidence type="ECO:0000256" key="1">
    <source>
        <dbReference type="SAM" id="Coils"/>
    </source>
</evidence>
<proteinExistence type="predicted"/>
<dbReference type="InterPro" id="IPR011009">
    <property type="entry name" value="Kinase-like_dom_sf"/>
</dbReference>
<reference evidence="2 3" key="1">
    <citation type="submission" date="2023-03" db="EMBL/GenBank/DDBJ databases">
        <title>Genome insight into feeding habits of ladybird beetles.</title>
        <authorList>
            <person name="Li H.-S."/>
            <person name="Huang Y.-H."/>
            <person name="Pang H."/>
        </authorList>
    </citation>
    <scope>NUCLEOTIDE SEQUENCE [LARGE SCALE GENOMIC DNA]</scope>
    <source>
        <strain evidence="2">SYSU_2023b</strain>
        <tissue evidence="2">Whole body</tissue>
    </source>
</reference>
<name>A0AAW1VH17_9CUCU</name>
<evidence type="ECO:0000313" key="3">
    <source>
        <dbReference type="Proteomes" id="UP001431783"/>
    </source>
</evidence>
<organism evidence="2 3">
    <name type="scientific">Henosepilachna vigintioctopunctata</name>
    <dbReference type="NCBI Taxonomy" id="420089"/>
    <lineage>
        <taxon>Eukaryota</taxon>
        <taxon>Metazoa</taxon>
        <taxon>Ecdysozoa</taxon>
        <taxon>Arthropoda</taxon>
        <taxon>Hexapoda</taxon>
        <taxon>Insecta</taxon>
        <taxon>Pterygota</taxon>
        <taxon>Neoptera</taxon>
        <taxon>Endopterygota</taxon>
        <taxon>Coleoptera</taxon>
        <taxon>Polyphaga</taxon>
        <taxon>Cucujiformia</taxon>
        <taxon>Coccinelloidea</taxon>
        <taxon>Coccinellidae</taxon>
        <taxon>Epilachninae</taxon>
        <taxon>Epilachnini</taxon>
        <taxon>Henosepilachna</taxon>
    </lineage>
</organism>
<accession>A0AAW1VH17</accession>
<gene>
    <name evidence="2" type="ORF">WA026_014748</name>
</gene>
<evidence type="ECO:0000313" key="2">
    <source>
        <dbReference type="EMBL" id="KAK9891512.1"/>
    </source>
</evidence>
<keyword evidence="1" id="KW-0175">Coiled coil</keyword>
<dbReference type="Proteomes" id="UP001431783">
    <property type="component" value="Unassembled WGS sequence"/>
</dbReference>
<feature type="coiled-coil region" evidence="1">
    <location>
        <begin position="159"/>
        <end position="203"/>
    </location>
</feature>
<keyword evidence="3" id="KW-1185">Reference proteome</keyword>
<protein>
    <submittedName>
        <fullName evidence="2">Uncharacterized protein</fullName>
    </submittedName>
</protein>
<dbReference type="SUPFAM" id="SSF56112">
    <property type="entry name" value="Protein kinase-like (PK-like)"/>
    <property type="match status" value="1"/>
</dbReference>
<sequence length="372" mass="43928">MEYFPSGNIVDFIKKLKNSNIKHINEEIIVKILFQLLILLKSIDIYNYMTSKTIYFDEHFNVKLLNFSILHNLKKFDIKMCDIGSILIQLCTLNTSKLRDEYIVNNNYYSTQFIDLIEVMLNDTNNIKINADKLLCHPVFLMNTFKLDCGMSVNGCIEILDYRRKLENLRKKEAILKAKEKKLEDVEHALISREKKINLYEKEIKSKLVQAELYLRRCKNSKSLVDKYDIDNSAEYEEIECSDIVETSKKINVDKLEKSCFTRTFSERRVKFKGHSPLKEMDFHRGKSIRKSKLFKDQYTESNKFISGEIGSEKLRDISNTHKPACITKEGYKKKPSLFNEKKFKLRMKTDKTWVVYQSRGQMRIKSRHLIS</sequence>